<feature type="coiled-coil region" evidence="1">
    <location>
        <begin position="488"/>
        <end position="517"/>
    </location>
</feature>
<evidence type="ECO:0000256" key="1">
    <source>
        <dbReference type="SAM" id="Coils"/>
    </source>
</evidence>
<accession>A0A847SMS6</accession>
<comment type="caution">
    <text evidence="3">The sequence shown here is derived from an EMBL/GenBank/DDBJ whole genome shotgun (WGS) entry which is preliminary data.</text>
</comment>
<keyword evidence="4" id="KW-1185">Reference proteome</keyword>
<feature type="compositionally biased region" description="Basic and acidic residues" evidence="2">
    <location>
        <begin position="1"/>
        <end position="12"/>
    </location>
</feature>
<feature type="region of interest" description="Disordered" evidence="2">
    <location>
        <begin position="1"/>
        <end position="48"/>
    </location>
</feature>
<protein>
    <submittedName>
        <fullName evidence="3">Uncharacterized protein</fullName>
    </submittedName>
</protein>
<sequence length="883" mass="98904">MKETVTPDHLADSRAVANQPATGGVAIPDVTSRPQSQEETAPTAEGTPVAAPVEVPVTLDMNDDEVDEGHTLFIDLDDGGVWLHSDKQTLEVFLQRKRKKPVVQSSAILLNLLKDIEDAAKLVHIGRYGTVQATNRINSKGVKKTSQRVAPTVAQRQTALAQLQLIGNLLQQLNTASAVVMKKQRPPSHKVQVDTKSIDGDLFCAKVIMAPLSLLPRDDNVPGSPPSAVSSLFTKLTKRISYKRGHMLNEHLHGPGTGNNLVPISTAFNSVMKTGVEKAAKEAVNAKNKVIRFEAEPLDWGLYPGFYNGAFPDEQKLPNRFRFLVRQMKRVPGTDGSDITHWQDGPVIYTKTETHTIPSAADVVQGTVAPIVQTFKPGYYRSHDGKLEQAANLNYHLSGTYTVNNPSFSHYFEAFGLDPTTLTSENLPLNVTTEFQLPPGLTLTPIPQGDIEIVYNGKVIKNRTPEGKSFVIADASVRANNLTIYAGLVENTKQMQQQQEQLALKKKQQEQQELAKRQAESASSWKVSRNSHSITKLEIEFNKEVEQYEHLFTTVTFKERFKAVSESILTHANAAWKSDDQLYTKIIEVQLSPFVTELRQKKEQLVQEQSMEAAKARALREREDLVKGLLEDLGKIMNEERNTLTERWQKDEFDRGATDIFSLYKQYWKNPQNRFDKSQRQELLASARKKVKDLQTKAKAVTPPSVSPAKVFAPQTIPQVKVPSSQTELVKRKFEPSEKKVDLRVDKMEEEDSEEESGGERKKVKRAPSAFTLQTNVSGAPQSPSFQIPFFQPQLPPTDVVQQNVTVNTISGWIDNLHQQFNGDQATQGQLAILQQSIQQFKHQPDLPGWVKVFELLMKLKDIDHLNEPLKKSIILWDSIKPH</sequence>
<evidence type="ECO:0000256" key="2">
    <source>
        <dbReference type="SAM" id="MobiDB-lite"/>
    </source>
</evidence>
<name>A0A847SMS6_9BACT</name>
<keyword evidence="1" id="KW-0175">Coiled coil</keyword>
<feature type="compositionally biased region" description="Basic and acidic residues" evidence="2">
    <location>
        <begin position="729"/>
        <end position="747"/>
    </location>
</feature>
<dbReference type="Proteomes" id="UP000552864">
    <property type="component" value="Unassembled WGS sequence"/>
</dbReference>
<dbReference type="EMBL" id="JABAHZ010000003">
    <property type="protein sequence ID" value="NLR80157.1"/>
    <property type="molecule type" value="Genomic_DNA"/>
</dbReference>
<feature type="region of interest" description="Disordered" evidence="2">
    <location>
        <begin position="724"/>
        <end position="769"/>
    </location>
</feature>
<dbReference type="AlphaFoldDB" id="A0A847SMS6"/>
<feature type="compositionally biased region" description="Acidic residues" evidence="2">
    <location>
        <begin position="748"/>
        <end position="757"/>
    </location>
</feature>
<gene>
    <name evidence="3" type="ORF">HGH91_16110</name>
</gene>
<reference evidence="3 4" key="1">
    <citation type="submission" date="2020-04" db="EMBL/GenBank/DDBJ databases">
        <authorList>
            <person name="Yin C."/>
        </authorList>
    </citation>
    <scope>NUCLEOTIDE SEQUENCE [LARGE SCALE GENOMIC DNA]</scope>
    <source>
        <strain evidence="3 4">Ak56</strain>
    </source>
</reference>
<organism evidence="3 4">
    <name type="scientific">Chitinophaga eiseniae</name>
    <dbReference type="NCBI Taxonomy" id="634771"/>
    <lineage>
        <taxon>Bacteria</taxon>
        <taxon>Pseudomonadati</taxon>
        <taxon>Bacteroidota</taxon>
        <taxon>Chitinophagia</taxon>
        <taxon>Chitinophagales</taxon>
        <taxon>Chitinophagaceae</taxon>
        <taxon>Chitinophaga</taxon>
    </lineage>
</organism>
<evidence type="ECO:0000313" key="4">
    <source>
        <dbReference type="Proteomes" id="UP000552864"/>
    </source>
</evidence>
<evidence type="ECO:0000313" key="3">
    <source>
        <dbReference type="EMBL" id="NLR80157.1"/>
    </source>
</evidence>
<dbReference type="RefSeq" id="WP_168739812.1">
    <property type="nucleotide sequence ID" value="NZ_JABAHZ010000003.1"/>
</dbReference>
<proteinExistence type="predicted"/>